<dbReference type="GeneID" id="63849319"/>
<dbReference type="AlphaFoldDB" id="A0A9P4L7M1"/>
<reference evidence="2" key="1">
    <citation type="submission" date="2020-01" db="EMBL/GenBank/DDBJ databases">
        <authorList>
            <consortium name="DOE Joint Genome Institute"/>
            <person name="Haridas S."/>
            <person name="Albert R."/>
            <person name="Binder M."/>
            <person name="Bloem J."/>
            <person name="Labutti K."/>
            <person name="Salamov A."/>
            <person name="Andreopoulos B."/>
            <person name="Baker S.E."/>
            <person name="Barry K."/>
            <person name="Bills G."/>
            <person name="Bluhm B.H."/>
            <person name="Cannon C."/>
            <person name="Castanera R."/>
            <person name="Culley D.E."/>
            <person name="Daum C."/>
            <person name="Ezra D."/>
            <person name="Gonzalez J.B."/>
            <person name="Henrissat B."/>
            <person name="Kuo A."/>
            <person name="Liang C."/>
            <person name="Lipzen A."/>
            <person name="Lutzoni F."/>
            <person name="Magnuson J."/>
            <person name="Mondo S."/>
            <person name="Nolan M."/>
            <person name="Ohm R."/>
            <person name="Pangilinan J."/>
            <person name="Park H.-J."/>
            <person name="Ramirez L."/>
            <person name="Alfaro M."/>
            <person name="Sun H."/>
            <person name="Tritt A."/>
            <person name="Yoshinaga Y."/>
            <person name="Zwiers L.-H."/>
            <person name="Turgeon B.G."/>
            <person name="Goodwin S.B."/>
            <person name="Spatafora J.W."/>
            <person name="Crous P.W."/>
            <person name="Grigoriev I.V."/>
        </authorList>
    </citation>
    <scope>NUCLEOTIDE SEQUENCE</scope>
    <source>
        <strain evidence="2">CBS 394.84</strain>
    </source>
</reference>
<dbReference type="Proteomes" id="UP000800039">
    <property type="component" value="Unassembled WGS sequence"/>
</dbReference>
<evidence type="ECO:0000313" key="2">
    <source>
        <dbReference type="EMBL" id="KAF1844253.1"/>
    </source>
</evidence>
<evidence type="ECO:0000313" key="3">
    <source>
        <dbReference type="Proteomes" id="UP000800039"/>
    </source>
</evidence>
<dbReference type="RefSeq" id="XP_040786816.1">
    <property type="nucleotide sequence ID" value="XM_040932067.1"/>
</dbReference>
<dbReference type="OrthoDB" id="4729724at2759"/>
<comment type="caution">
    <text evidence="2">The sequence shown here is derived from an EMBL/GenBank/DDBJ whole genome shotgun (WGS) entry which is preliminary data.</text>
</comment>
<accession>A0A9P4L7M1</accession>
<evidence type="ECO:0000256" key="1">
    <source>
        <dbReference type="SAM" id="MobiDB-lite"/>
    </source>
</evidence>
<name>A0A9P4L7M1_9PLEO</name>
<dbReference type="EMBL" id="ML976617">
    <property type="protein sequence ID" value="KAF1844253.1"/>
    <property type="molecule type" value="Genomic_DNA"/>
</dbReference>
<feature type="region of interest" description="Disordered" evidence="1">
    <location>
        <begin position="1"/>
        <end position="39"/>
    </location>
</feature>
<gene>
    <name evidence="2" type="ORF">K460DRAFT_357872</name>
</gene>
<organism evidence="2 3">
    <name type="scientific">Cucurbitaria berberidis CBS 394.84</name>
    <dbReference type="NCBI Taxonomy" id="1168544"/>
    <lineage>
        <taxon>Eukaryota</taxon>
        <taxon>Fungi</taxon>
        <taxon>Dikarya</taxon>
        <taxon>Ascomycota</taxon>
        <taxon>Pezizomycotina</taxon>
        <taxon>Dothideomycetes</taxon>
        <taxon>Pleosporomycetidae</taxon>
        <taxon>Pleosporales</taxon>
        <taxon>Pleosporineae</taxon>
        <taxon>Cucurbitariaceae</taxon>
        <taxon>Cucurbitaria</taxon>
    </lineage>
</organism>
<proteinExistence type="predicted"/>
<sequence length="166" mass="18529">MTQSDRFRDAQSASSKHFSNPNSKPSLPPMTKHQQNSQNAARLINREHKYHLECEGNQRKICIINDTIGEFRRFSGTVVAGDFKEAKSCTDTDHLWDIRVACNQGRAAVYWTDGNRHADAKLGAGIAWQVGWQYKSEMYALQGTGESADSELFAIAAACCEGSREK</sequence>
<protein>
    <submittedName>
        <fullName evidence="2">Uncharacterized protein</fullName>
    </submittedName>
</protein>
<feature type="compositionally biased region" description="Polar residues" evidence="1">
    <location>
        <begin position="11"/>
        <end position="25"/>
    </location>
</feature>
<keyword evidence="3" id="KW-1185">Reference proteome</keyword>